<dbReference type="InterPro" id="IPR050271">
    <property type="entry name" value="UDP-glycosyltransferase"/>
</dbReference>
<dbReference type="CDD" id="cd03784">
    <property type="entry name" value="GT1_Gtf-like"/>
    <property type="match status" value="1"/>
</dbReference>
<keyword evidence="4" id="KW-0472">Membrane</keyword>
<sequence>MKISLVFCLILVFGIGVKNADSYKILMVFPSFSPSHLIVGSGLLKGLAKLGHEVTMVSSFPQQKPLKNYRDVVIPLNVNDKEEIVARMMKNAGNQLQNLVQFPKVLKICYDIANQTMSNGEFRKIMEEESFDLVILGIFANQFYSGLGYHFKCPVAVMSQIQATYMSADLVGNPMGIASTSHFAMGYTGQMTFAQRAKSFIAYTCEFLMTQLLRYMDRKYYDSNFPPDKYPSFDEALRNVSLVLVNHHFSQGMLRAYVPAMVEIGGIHIDDQTDPLPEDIQKFLDSATNGAIFFSFGSNVKTSSLPKEKIDAIIKCFGKLKEKVLLKWETDTLPNKPDNMMIGKWMPQRDILAHKDIKLFVSHGGMGSIAEAKYRGVPLIGVPFFGDQMGNVAAISQEGWAYQLNFDDLTEETFSAALAEVLTNSKYLDTARRMAELYKDRPQTALETANFWIEYVIRHKGAPHMQSNAVHLNFWQNNSIDVIAFFIVVILVLTKISFIILKYFCRVIKRKLTNQKQKQM</sequence>
<evidence type="ECO:0000256" key="1">
    <source>
        <dbReference type="ARBA" id="ARBA00009995"/>
    </source>
</evidence>
<dbReference type="AlphaFoldDB" id="A0A1L8E1G5"/>
<dbReference type="Pfam" id="PF00201">
    <property type="entry name" value="UDPGT"/>
    <property type="match status" value="1"/>
</dbReference>
<dbReference type="FunFam" id="3.40.50.2000:FF:000050">
    <property type="entry name" value="UDP-glucuronosyltransferase"/>
    <property type="match status" value="1"/>
</dbReference>
<feature type="signal peptide" evidence="5">
    <location>
        <begin position="1"/>
        <end position="20"/>
    </location>
</feature>
<name>A0A1L8E1G5_9DIPT</name>
<dbReference type="SUPFAM" id="SSF53756">
    <property type="entry name" value="UDP-Glycosyltransferase/glycogen phosphorylase"/>
    <property type="match status" value="1"/>
</dbReference>
<feature type="chain" id="PRO_5012634616" evidence="5">
    <location>
        <begin position="21"/>
        <end position="520"/>
    </location>
</feature>
<evidence type="ECO:0000313" key="6">
    <source>
        <dbReference type="EMBL" id="JAV12529.1"/>
    </source>
</evidence>
<dbReference type="EMBL" id="GFDF01001555">
    <property type="protein sequence ID" value="JAV12529.1"/>
    <property type="molecule type" value="Transcribed_RNA"/>
</dbReference>
<dbReference type="PANTHER" id="PTHR48043:SF159">
    <property type="entry name" value="EG:EG0003.4 PROTEIN-RELATED"/>
    <property type="match status" value="1"/>
</dbReference>
<keyword evidence="3 6" id="KW-0808">Transferase</keyword>
<keyword evidence="4" id="KW-0812">Transmembrane</keyword>
<reference evidence="6" key="1">
    <citation type="submission" date="2016-12" db="EMBL/GenBank/DDBJ databases">
        <title>An insight into the sialome and mialome of the sand fly, Nyssomyia neivai.</title>
        <authorList>
            <person name="Sebastian V."/>
            <person name="Goulart T.M."/>
            <person name="Oliveira W."/>
            <person name="Calvo E."/>
            <person name="Oliveira L.F."/>
            <person name="Pinto M.C."/>
            <person name="Rosselino A.M."/>
            <person name="Ribeiro J.M."/>
        </authorList>
    </citation>
    <scope>NUCLEOTIDE SEQUENCE</scope>
</reference>
<evidence type="ECO:0000256" key="4">
    <source>
        <dbReference type="SAM" id="Phobius"/>
    </source>
</evidence>
<proteinExistence type="inferred from homology"/>
<accession>A0A1L8E1G5</accession>
<feature type="transmembrane region" description="Helical" evidence="4">
    <location>
        <begin position="482"/>
        <end position="505"/>
    </location>
</feature>
<comment type="similarity">
    <text evidence="1">Belongs to the UDP-glycosyltransferase family.</text>
</comment>
<dbReference type="PANTHER" id="PTHR48043">
    <property type="entry name" value="EG:EG0003.4 PROTEIN-RELATED"/>
    <property type="match status" value="1"/>
</dbReference>
<organism evidence="6">
    <name type="scientific">Nyssomyia neivai</name>
    <dbReference type="NCBI Taxonomy" id="330878"/>
    <lineage>
        <taxon>Eukaryota</taxon>
        <taxon>Metazoa</taxon>
        <taxon>Ecdysozoa</taxon>
        <taxon>Arthropoda</taxon>
        <taxon>Hexapoda</taxon>
        <taxon>Insecta</taxon>
        <taxon>Pterygota</taxon>
        <taxon>Neoptera</taxon>
        <taxon>Endopterygota</taxon>
        <taxon>Diptera</taxon>
        <taxon>Nematocera</taxon>
        <taxon>Psychodoidea</taxon>
        <taxon>Psychodidae</taxon>
        <taxon>Nyssomyia</taxon>
    </lineage>
</organism>
<evidence type="ECO:0000256" key="3">
    <source>
        <dbReference type="ARBA" id="ARBA00022679"/>
    </source>
</evidence>
<evidence type="ECO:0000256" key="2">
    <source>
        <dbReference type="ARBA" id="ARBA00022676"/>
    </source>
</evidence>
<keyword evidence="4" id="KW-1133">Transmembrane helix</keyword>
<evidence type="ECO:0000256" key="5">
    <source>
        <dbReference type="SAM" id="SignalP"/>
    </source>
</evidence>
<dbReference type="InterPro" id="IPR002213">
    <property type="entry name" value="UDP_glucos_trans"/>
</dbReference>
<dbReference type="GO" id="GO:0008194">
    <property type="term" value="F:UDP-glycosyltransferase activity"/>
    <property type="evidence" value="ECO:0007669"/>
    <property type="project" value="InterPro"/>
</dbReference>
<dbReference type="Gene3D" id="3.40.50.2000">
    <property type="entry name" value="Glycogen Phosphorylase B"/>
    <property type="match status" value="1"/>
</dbReference>
<keyword evidence="5" id="KW-0732">Signal</keyword>
<keyword evidence="2" id="KW-0328">Glycosyltransferase</keyword>
<protein>
    <submittedName>
        <fullName evidence="6">Putative udp-glucoronosyl and udp-glucosyl transferase</fullName>
    </submittedName>
</protein>